<feature type="compositionally biased region" description="Low complexity" evidence="1">
    <location>
        <begin position="84"/>
        <end position="116"/>
    </location>
</feature>
<feature type="non-terminal residue" evidence="2">
    <location>
        <position position="1"/>
    </location>
</feature>
<evidence type="ECO:0000313" key="3">
    <source>
        <dbReference type="Proteomes" id="UP000266841"/>
    </source>
</evidence>
<evidence type="ECO:0000256" key="1">
    <source>
        <dbReference type="SAM" id="MobiDB-lite"/>
    </source>
</evidence>
<keyword evidence="3" id="KW-1185">Reference proteome</keyword>
<organism evidence="2 3">
    <name type="scientific">Thalassiosira oceanica</name>
    <name type="common">Marine diatom</name>
    <dbReference type="NCBI Taxonomy" id="159749"/>
    <lineage>
        <taxon>Eukaryota</taxon>
        <taxon>Sar</taxon>
        <taxon>Stramenopiles</taxon>
        <taxon>Ochrophyta</taxon>
        <taxon>Bacillariophyta</taxon>
        <taxon>Coscinodiscophyceae</taxon>
        <taxon>Thalassiosirophycidae</taxon>
        <taxon>Thalassiosirales</taxon>
        <taxon>Thalassiosiraceae</taxon>
        <taxon>Thalassiosira</taxon>
    </lineage>
</organism>
<dbReference type="EMBL" id="AGNL01047583">
    <property type="protein sequence ID" value="EJK46720.1"/>
    <property type="molecule type" value="Genomic_DNA"/>
</dbReference>
<feature type="compositionally biased region" description="Low complexity" evidence="1">
    <location>
        <begin position="128"/>
        <end position="146"/>
    </location>
</feature>
<dbReference type="eggNOG" id="ENOG502S8ZT">
    <property type="taxonomic scope" value="Eukaryota"/>
</dbReference>
<feature type="region of interest" description="Disordered" evidence="1">
    <location>
        <begin position="84"/>
        <end position="148"/>
    </location>
</feature>
<proteinExistence type="predicted"/>
<comment type="caution">
    <text evidence="2">The sequence shown here is derived from an EMBL/GenBank/DDBJ whole genome shotgun (WGS) entry which is preliminary data.</text>
</comment>
<sequence length="356" mass="37591">SGEAYSIENVSINGGEQFNSNANVNSIPNVQDPLSLTPFQQSQSVRFVYTDTSDFVIGFGGGNGACRQSFSGYTNIGVDICSSSSSPSMAPSHIPSKAPTTSPSKSPSMAPSASPMRDPTCGSPSTQSPSKAPVPSASSPPTGSPVCAETDIVFDASSPQTQITENNIGGRDANNSNKYAMITNVGTYNGQSFHLKIESDLPNGYDPNCDPGLPSNLAKCSIELSSNGAVTFFVKRNKLHPLKFTLINALNQNEMTIPRFSFSVFDVGADGSADLPIMNQGVTYGTLTGGEQFNSNPNVNEIPNVVDPLSLTDFQQSQSVRFVYTDTSNFVLALGRGEDGVRQQFAGYTNIGPDVC</sequence>
<evidence type="ECO:0000313" key="2">
    <source>
        <dbReference type="EMBL" id="EJK46720.1"/>
    </source>
</evidence>
<name>K0R398_THAOC</name>
<gene>
    <name evidence="2" type="ORF">THAOC_34599</name>
</gene>
<dbReference type="Proteomes" id="UP000266841">
    <property type="component" value="Unassembled WGS sequence"/>
</dbReference>
<protein>
    <submittedName>
        <fullName evidence="2">Uncharacterized protein</fullName>
    </submittedName>
</protein>
<dbReference type="AlphaFoldDB" id="K0R398"/>
<reference evidence="2 3" key="1">
    <citation type="journal article" date="2012" name="Genome Biol.">
        <title>Genome and low-iron response of an oceanic diatom adapted to chronic iron limitation.</title>
        <authorList>
            <person name="Lommer M."/>
            <person name="Specht M."/>
            <person name="Roy A.S."/>
            <person name="Kraemer L."/>
            <person name="Andreson R."/>
            <person name="Gutowska M.A."/>
            <person name="Wolf J."/>
            <person name="Bergner S.V."/>
            <person name="Schilhabel M.B."/>
            <person name="Klostermeier U.C."/>
            <person name="Beiko R.G."/>
            <person name="Rosenstiel P."/>
            <person name="Hippler M."/>
            <person name="Laroche J."/>
        </authorList>
    </citation>
    <scope>NUCLEOTIDE SEQUENCE [LARGE SCALE GENOMIC DNA]</scope>
    <source>
        <strain evidence="2 3">CCMP1005</strain>
    </source>
</reference>
<accession>K0R398</accession>